<feature type="transmembrane region" description="Helical" evidence="1">
    <location>
        <begin position="43"/>
        <end position="62"/>
    </location>
</feature>
<dbReference type="PANTHER" id="PTHR37312:SF1">
    <property type="entry name" value="MEMBRANE-BOUND ACYLTRANSFERASE YKRP-RELATED"/>
    <property type="match status" value="1"/>
</dbReference>
<keyword evidence="1" id="KW-1133">Transmembrane helix</keyword>
<dbReference type="EMBL" id="CP110232">
    <property type="protein sequence ID" value="WEG74193.1"/>
    <property type="molecule type" value="Genomic_DNA"/>
</dbReference>
<name>A0AAF0CWA7_9ENTE</name>
<dbReference type="PANTHER" id="PTHR37312">
    <property type="entry name" value="MEMBRANE-BOUND ACYLTRANSFERASE YKRP-RELATED"/>
    <property type="match status" value="1"/>
</dbReference>
<organism evidence="3 4">
    <name type="scientific">Vagococcus intermedius</name>
    <dbReference type="NCBI Taxonomy" id="2991418"/>
    <lineage>
        <taxon>Bacteria</taxon>
        <taxon>Bacillati</taxon>
        <taxon>Bacillota</taxon>
        <taxon>Bacilli</taxon>
        <taxon>Lactobacillales</taxon>
        <taxon>Enterococcaceae</taxon>
        <taxon>Vagococcus</taxon>
    </lineage>
</organism>
<sequence>MTEKRSNDRDYYFDNAKFILIALVVFGHFIQPFISKNWLLEDLYYFIFTFHMPSFIFISGYFSKKYQEPYYLLKVTKKLLFPYLMFQILYSIFYACIGLSNGFNFKLLVPEWSLWFLLSMFFWQLSLFLFGKLSPFLGILLSIIMSGLVGYVPFIGQELSISRTLVFLPFFLIGHYTTPRAIQIVRSRLPKLIAIGLFFLVALLVEQNDQMNKYWFFGSLSYDHFLENPSLGFIVRLYIYSLSFLAMLAFFIIIPKYRLFFSRWGRNTLYTYLLHGFLIKALRAADISSIPLTSFSFFILFILSISVSIILSTNRVAKICQPVMEYQKFYTLCYTNYQKFLQ</sequence>
<feature type="domain" description="Acyltransferase 3" evidence="2">
    <location>
        <begin position="11"/>
        <end position="312"/>
    </location>
</feature>
<feature type="transmembrane region" description="Helical" evidence="1">
    <location>
        <begin position="112"/>
        <end position="130"/>
    </location>
</feature>
<reference evidence="3" key="1">
    <citation type="submission" date="2022-10" db="EMBL/GenBank/DDBJ databases">
        <title>Vagococcus sp. isolated from poultry meat.</title>
        <authorList>
            <person name="Johansson P."/>
            <person name="Bjorkroth J."/>
        </authorList>
    </citation>
    <scope>NUCLEOTIDE SEQUENCE</scope>
    <source>
        <strain evidence="3">STAA11</strain>
    </source>
</reference>
<keyword evidence="3" id="KW-0012">Acyltransferase</keyword>
<keyword evidence="3" id="KW-0808">Transferase</keyword>
<evidence type="ECO:0000313" key="3">
    <source>
        <dbReference type="EMBL" id="WEG74193.1"/>
    </source>
</evidence>
<dbReference type="AlphaFoldDB" id="A0AAF0CWA7"/>
<dbReference type="InterPro" id="IPR002656">
    <property type="entry name" value="Acyl_transf_3_dom"/>
</dbReference>
<keyword evidence="1" id="KW-0472">Membrane</keyword>
<feature type="transmembrane region" description="Helical" evidence="1">
    <location>
        <begin position="237"/>
        <end position="257"/>
    </location>
</feature>
<evidence type="ECO:0000313" key="4">
    <source>
        <dbReference type="Proteomes" id="UP001179647"/>
    </source>
</evidence>
<feature type="transmembrane region" description="Helical" evidence="1">
    <location>
        <begin position="12"/>
        <end position="31"/>
    </location>
</feature>
<dbReference type="KEGG" id="vie:OL234_04665"/>
<protein>
    <submittedName>
        <fullName evidence="3">Acyltransferase family protein</fullName>
    </submittedName>
</protein>
<dbReference type="Pfam" id="PF01757">
    <property type="entry name" value="Acyl_transf_3"/>
    <property type="match status" value="1"/>
</dbReference>
<keyword evidence="1" id="KW-0812">Transmembrane</keyword>
<gene>
    <name evidence="3" type="ORF">OL234_04665</name>
</gene>
<feature type="transmembrane region" description="Helical" evidence="1">
    <location>
        <begin position="291"/>
        <end position="311"/>
    </location>
</feature>
<evidence type="ECO:0000256" key="1">
    <source>
        <dbReference type="SAM" id="Phobius"/>
    </source>
</evidence>
<feature type="transmembrane region" description="Helical" evidence="1">
    <location>
        <begin position="189"/>
        <end position="205"/>
    </location>
</feature>
<evidence type="ECO:0000259" key="2">
    <source>
        <dbReference type="Pfam" id="PF01757"/>
    </source>
</evidence>
<dbReference type="GO" id="GO:0016747">
    <property type="term" value="F:acyltransferase activity, transferring groups other than amino-acyl groups"/>
    <property type="evidence" value="ECO:0007669"/>
    <property type="project" value="InterPro"/>
</dbReference>
<feature type="transmembrane region" description="Helical" evidence="1">
    <location>
        <begin position="137"/>
        <end position="154"/>
    </location>
</feature>
<feature type="transmembrane region" description="Helical" evidence="1">
    <location>
        <begin position="83"/>
        <end position="100"/>
    </location>
</feature>
<dbReference type="RefSeq" id="WP_275469992.1">
    <property type="nucleotide sequence ID" value="NZ_CP110232.1"/>
</dbReference>
<feature type="transmembrane region" description="Helical" evidence="1">
    <location>
        <begin position="269"/>
        <end position="285"/>
    </location>
</feature>
<dbReference type="InterPro" id="IPR052734">
    <property type="entry name" value="Nod_factor_acetyltransferase"/>
</dbReference>
<keyword evidence="4" id="KW-1185">Reference proteome</keyword>
<feature type="transmembrane region" description="Helical" evidence="1">
    <location>
        <begin position="160"/>
        <end position="177"/>
    </location>
</feature>
<proteinExistence type="predicted"/>
<accession>A0AAF0CWA7</accession>
<dbReference type="Proteomes" id="UP001179647">
    <property type="component" value="Chromosome"/>
</dbReference>